<evidence type="ECO:0000256" key="4">
    <source>
        <dbReference type="ARBA" id="ARBA00022737"/>
    </source>
</evidence>
<dbReference type="InterPro" id="IPR011009">
    <property type="entry name" value="Kinase-like_dom_sf"/>
</dbReference>
<feature type="binding site" evidence="5">
    <location>
        <position position="65"/>
    </location>
    <ligand>
        <name>ATP</name>
        <dbReference type="ChEBI" id="CHEBI:30616"/>
    </ligand>
</feature>
<comment type="caution">
    <text evidence="8">The sequence shown here is derived from an EMBL/GenBank/DDBJ whole genome shotgun (WGS) entry which is preliminary data.</text>
</comment>
<dbReference type="PROSITE" id="PS51450">
    <property type="entry name" value="LRR"/>
    <property type="match status" value="1"/>
</dbReference>
<dbReference type="GO" id="GO:0007169">
    <property type="term" value="P:cell surface receptor protein tyrosine kinase signaling pathway"/>
    <property type="evidence" value="ECO:0007669"/>
    <property type="project" value="TreeGrafter"/>
</dbReference>
<dbReference type="Proteomes" id="UP000615446">
    <property type="component" value="Unassembled WGS sequence"/>
</dbReference>
<feature type="domain" description="Protein kinase" evidence="7">
    <location>
        <begin position="37"/>
        <end position="293"/>
    </location>
</feature>
<dbReference type="PROSITE" id="PS00107">
    <property type="entry name" value="PROTEIN_KINASE_ATP"/>
    <property type="match status" value="1"/>
</dbReference>
<keyword evidence="5" id="KW-0067">ATP-binding</keyword>
<dbReference type="GO" id="GO:0043235">
    <property type="term" value="C:receptor complex"/>
    <property type="evidence" value="ECO:0007669"/>
    <property type="project" value="TreeGrafter"/>
</dbReference>
<dbReference type="GO" id="GO:0004714">
    <property type="term" value="F:transmembrane receptor protein tyrosine kinase activity"/>
    <property type="evidence" value="ECO:0007669"/>
    <property type="project" value="TreeGrafter"/>
</dbReference>
<dbReference type="EMBL" id="BLAL01000193">
    <property type="protein sequence ID" value="GES90069.1"/>
    <property type="molecule type" value="Genomic_DNA"/>
</dbReference>
<keyword evidence="5" id="KW-0547">Nucleotide-binding</keyword>
<feature type="compositionally biased region" description="Basic and acidic residues" evidence="6">
    <location>
        <begin position="299"/>
        <end position="315"/>
    </location>
</feature>
<dbReference type="SUPFAM" id="SSF52058">
    <property type="entry name" value="L domain-like"/>
    <property type="match status" value="1"/>
</dbReference>
<keyword evidence="8" id="KW-0808">Transferase</keyword>
<dbReference type="InterPro" id="IPR001245">
    <property type="entry name" value="Ser-Thr/Tyr_kinase_cat_dom"/>
</dbReference>
<dbReference type="Gene3D" id="3.40.50.300">
    <property type="entry name" value="P-loop containing nucleotide triphosphate hydrolases"/>
    <property type="match status" value="2"/>
</dbReference>
<dbReference type="PANTHER" id="PTHR24416">
    <property type="entry name" value="TYROSINE-PROTEIN KINASE RECEPTOR"/>
    <property type="match status" value="1"/>
</dbReference>
<keyword evidence="8" id="KW-0418">Kinase</keyword>
<keyword evidence="4" id="KW-0677">Repeat</keyword>
<gene>
    <name evidence="8" type="ORF">RCL2_001693800</name>
</gene>
<protein>
    <submittedName>
        <fullName evidence="8">Kinase-like domain-containing protein</fullName>
    </submittedName>
</protein>
<dbReference type="SUPFAM" id="SSF56112">
    <property type="entry name" value="Protein kinase-like (PK-like)"/>
    <property type="match status" value="1"/>
</dbReference>
<name>A0A8H3LN89_9GLOM</name>
<organism evidence="8 9">
    <name type="scientific">Rhizophagus clarus</name>
    <dbReference type="NCBI Taxonomy" id="94130"/>
    <lineage>
        <taxon>Eukaryota</taxon>
        <taxon>Fungi</taxon>
        <taxon>Fungi incertae sedis</taxon>
        <taxon>Mucoromycota</taxon>
        <taxon>Glomeromycotina</taxon>
        <taxon>Glomeromycetes</taxon>
        <taxon>Glomerales</taxon>
        <taxon>Glomeraceae</taxon>
        <taxon>Rhizophagus</taxon>
    </lineage>
</organism>
<comment type="similarity">
    <text evidence="2">Belongs to the protein kinase superfamily. TKL Ser/Thr protein kinase family. ROCO subfamily.</text>
</comment>
<evidence type="ECO:0000259" key="7">
    <source>
        <dbReference type="PROSITE" id="PS50011"/>
    </source>
</evidence>
<evidence type="ECO:0000256" key="2">
    <source>
        <dbReference type="ARBA" id="ARBA00008171"/>
    </source>
</evidence>
<keyword evidence="3" id="KW-0433">Leucine-rich repeat</keyword>
<evidence type="ECO:0000313" key="9">
    <source>
        <dbReference type="Proteomes" id="UP000615446"/>
    </source>
</evidence>
<sequence>MSTLRKKFSIKKQSSGKKWIEEKIKNEYVHYFEYDNFSQIDKIGSGSFGEVYKASLANRGLVALKMIFNEHLNIEDDVINKFIEELKLLRKIDYHQNINRILGITKDAKLNYILVLEYANEGNLREYLKEKFTSLEWSDKIQMALNIANGLKFLHSKEIIHRDLHSKNILVNDRKLSIADFGLSKSLAEATTNSVSNKRGIIEYIEPQCLGDIMYKKDKKSDIYSLGVLLWEISSGKPPFSGCPRELLKDHIKDGYRATPIEGTPSKYQTLYQECWDGEPKSRPNIEEVNEILSQLNTEDNKNEEPKSSRTDSYIDNKPESEIQDWFNDKYSEKKNINIVGDKKSKFKGSLKIKDFEKLKKISLQKFDLINLEISDCSKLTKINLSELSLLTSLFISKCSKLTKLNCSSKELTSLKISDCSRLKNFDLSGFSKLESLSVTKCPVSLDRLTTELTSLEINSSLFEDIGLRQLTKLESLTVIDCLKLNKFDYSSNKLTILKIRDCHNLDDVDLSRLPNLTILSVIDCLKLTKLDCSSIESLTKLEVNGLIELNCSNTSIEELSLNLCPKIERLECSNNSKLINLDVSNCSNLKSLNCSGNNLTSLDLSHCPKSINVIKSYGLIITRKKEYIKNILIVGRTGSGKSTLANVLTNTNKFKESVYTLNEARYFMKQEFKWKENYFPNEIYSMPEGISQGLFVIDGEFTIEEINAFNMIKDSILEIKTLDYITLVKTKFINFRSREECDKDIERMKEESEFVVEIIDSCNDVIHVDFPLINNEEIYDDVTQISKETREMSRKLLLDYLENVPPVKKNEYFKLKTWDKLRIRLKRCLQILWQLMTCRMNFI</sequence>
<dbReference type="InterPro" id="IPR032675">
    <property type="entry name" value="LRR_dom_sf"/>
</dbReference>
<dbReference type="Pfam" id="PF07714">
    <property type="entry name" value="PK_Tyr_Ser-Thr"/>
    <property type="match status" value="1"/>
</dbReference>
<dbReference type="GO" id="GO:0005524">
    <property type="term" value="F:ATP binding"/>
    <property type="evidence" value="ECO:0007669"/>
    <property type="project" value="UniProtKB-UniRule"/>
</dbReference>
<dbReference type="InterPro" id="IPR000719">
    <property type="entry name" value="Prot_kinase_dom"/>
</dbReference>
<feature type="region of interest" description="Disordered" evidence="6">
    <location>
        <begin position="296"/>
        <end position="315"/>
    </location>
</feature>
<dbReference type="InterPro" id="IPR050122">
    <property type="entry name" value="RTK"/>
</dbReference>
<dbReference type="SUPFAM" id="SSF52540">
    <property type="entry name" value="P-loop containing nucleoside triphosphate hydrolases"/>
    <property type="match status" value="1"/>
</dbReference>
<evidence type="ECO:0000256" key="6">
    <source>
        <dbReference type="SAM" id="MobiDB-lite"/>
    </source>
</evidence>
<evidence type="ECO:0000256" key="3">
    <source>
        <dbReference type="ARBA" id="ARBA00022614"/>
    </source>
</evidence>
<evidence type="ECO:0000256" key="5">
    <source>
        <dbReference type="PROSITE-ProRule" id="PRU10141"/>
    </source>
</evidence>
<comment type="subcellular location">
    <subcellularLocation>
        <location evidence="1">Membrane</location>
        <topology evidence="1">Single-pass membrane protein</topology>
    </subcellularLocation>
</comment>
<dbReference type="OrthoDB" id="10261027at2759"/>
<dbReference type="InterPro" id="IPR017441">
    <property type="entry name" value="Protein_kinase_ATP_BS"/>
</dbReference>
<dbReference type="PRINTS" id="PR00109">
    <property type="entry name" value="TYRKINASE"/>
</dbReference>
<accession>A0A8H3LN89</accession>
<dbReference type="InterPro" id="IPR001611">
    <property type="entry name" value="Leu-rich_rpt"/>
</dbReference>
<evidence type="ECO:0000256" key="1">
    <source>
        <dbReference type="ARBA" id="ARBA00004167"/>
    </source>
</evidence>
<dbReference type="PROSITE" id="PS50011">
    <property type="entry name" value="PROTEIN_KINASE_DOM"/>
    <property type="match status" value="1"/>
</dbReference>
<dbReference type="AlphaFoldDB" id="A0A8H3LN89"/>
<dbReference type="PANTHER" id="PTHR24416:SF611">
    <property type="entry name" value="TYROSINE-PROTEIN KINASE TRANSMEMBRANE RECEPTOR ROR"/>
    <property type="match status" value="1"/>
</dbReference>
<proteinExistence type="inferred from homology"/>
<dbReference type="InterPro" id="IPR027417">
    <property type="entry name" value="P-loop_NTPase"/>
</dbReference>
<evidence type="ECO:0000313" key="8">
    <source>
        <dbReference type="EMBL" id="GES90069.1"/>
    </source>
</evidence>
<dbReference type="Gene3D" id="3.80.10.10">
    <property type="entry name" value="Ribonuclease Inhibitor"/>
    <property type="match status" value="1"/>
</dbReference>
<reference evidence="8" key="1">
    <citation type="submission" date="2019-10" db="EMBL/GenBank/DDBJ databases">
        <title>Conservation and host-specific expression of non-tandemly repeated heterogenous ribosome RNA gene in arbuscular mycorrhizal fungi.</title>
        <authorList>
            <person name="Maeda T."/>
            <person name="Kobayashi Y."/>
            <person name="Nakagawa T."/>
            <person name="Ezawa T."/>
            <person name="Yamaguchi K."/>
            <person name="Bino T."/>
            <person name="Nishimoto Y."/>
            <person name="Shigenobu S."/>
            <person name="Kawaguchi M."/>
        </authorList>
    </citation>
    <scope>NUCLEOTIDE SEQUENCE</scope>
    <source>
        <strain evidence="8">HR1</strain>
    </source>
</reference>
<dbReference type="GO" id="GO:0005886">
    <property type="term" value="C:plasma membrane"/>
    <property type="evidence" value="ECO:0007669"/>
    <property type="project" value="TreeGrafter"/>
</dbReference>
<dbReference type="Gene3D" id="1.10.510.10">
    <property type="entry name" value="Transferase(Phosphotransferase) domain 1"/>
    <property type="match status" value="1"/>
</dbReference>